<evidence type="ECO:0000256" key="6">
    <source>
        <dbReference type="ARBA" id="ARBA00023242"/>
    </source>
</evidence>
<feature type="region of interest" description="Disordered" evidence="7">
    <location>
        <begin position="46"/>
        <end position="67"/>
    </location>
</feature>
<dbReference type="GO" id="GO:0005634">
    <property type="term" value="C:nucleus"/>
    <property type="evidence" value="ECO:0007669"/>
    <property type="project" value="UniProtKB-SubCell"/>
</dbReference>
<dbReference type="PANTHER" id="PTHR31499">
    <property type="entry name" value="MYB FAMILY TRANSCRIPTION FACTOR PHL11"/>
    <property type="match status" value="1"/>
</dbReference>
<dbReference type="FunFam" id="1.10.10.60:FF:000002">
    <property type="entry name" value="Myb family transcription factor"/>
    <property type="match status" value="1"/>
</dbReference>
<dbReference type="InterPro" id="IPR009057">
    <property type="entry name" value="Homeodomain-like_sf"/>
</dbReference>
<feature type="compositionally biased region" description="Polar residues" evidence="7">
    <location>
        <begin position="370"/>
        <end position="390"/>
    </location>
</feature>
<dbReference type="Pfam" id="PF14379">
    <property type="entry name" value="Myb_CC_LHEQLE"/>
    <property type="match status" value="1"/>
</dbReference>
<comment type="subcellular location">
    <subcellularLocation>
        <location evidence="1">Nucleus</location>
    </subcellularLocation>
</comment>
<dbReference type="InterPro" id="IPR017930">
    <property type="entry name" value="Myb_dom"/>
</dbReference>
<keyword evidence="4" id="KW-0175">Coiled coil</keyword>
<evidence type="ECO:0000256" key="7">
    <source>
        <dbReference type="SAM" id="MobiDB-lite"/>
    </source>
</evidence>
<evidence type="ECO:0000256" key="2">
    <source>
        <dbReference type="ARBA" id="ARBA00006783"/>
    </source>
</evidence>
<evidence type="ECO:0000259" key="8">
    <source>
        <dbReference type="PROSITE" id="PS51294"/>
    </source>
</evidence>
<organism evidence="9 10">
    <name type="scientific">Linum tenue</name>
    <dbReference type="NCBI Taxonomy" id="586396"/>
    <lineage>
        <taxon>Eukaryota</taxon>
        <taxon>Viridiplantae</taxon>
        <taxon>Streptophyta</taxon>
        <taxon>Embryophyta</taxon>
        <taxon>Tracheophyta</taxon>
        <taxon>Spermatophyta</taxon>
        <taxon>Magnoliopsida</taxon>
        <taxon>eudicotyledons</taxon>
        <taxon>Gunneridae</taxon>
        <taxon>Pentapetalae</taxon>
        <taxon>rosids</taxon>
        <taxon>fabids</taxon>
        <taxon>Malpighiales</taxon>
        <taxon>Linaceae</taxon>
        <taxon>Linum</taxon>
    </lineage>
</organism>
<dbReference type="EMBL" id="CAMGYJ010000004">
    <property type="protein sequence ID" value="CAI0406698.1"/>
    <property type="molecule type" value="Genomic_DNA"/>
</dbReference>
<dbReference type="Proteomes" id="UP001154282">
    <property type="component" value="Unassembled WGS sequence"/>
</dbReference>
<gene>
    <name evidence="9" type="ORF">LITE_LOCUS13317</name>
</gene>
<dbReference type="Pfam" id="PF00249">
    <property type="entry name" value="Myb_DNA-binding"/>
    <property type="match status" value="1"/>
</dbReference>
<keyword evidence="3" id="KW-0805">Transcription regulation</keyword>
<dbReference type="InterPro" id="IPR046955">
    <property type="entry name" value="PHR1-like"/>
</dbReference>
<keyword evidence="10" id="KW-1185">Reference proteome</keyword>
<dbReference type="GO" id="GO:0003700">
    <property type="term" value="F:DNA-binding transcription factor activity"/>
    <property type="evidence" value="ECO:0007669"/>
    <property type="project" value="InterPro"/>
</dbReference>
<evidence type="ECO:0000313" key="9">
    <source>
        <dbReference type="EMBL" id="CAI0406698.1"/>
    </source>
</evidence>
<dbReference type="SUPFAM" id="SSF46689">
    <property type="entry name" value="Homeodomain-like"/>
    <property type="match status" value="1"/>
</dbReference>
<sequence length="427" mass="47813">MMNSPNIDFQDRTAEFGPHSNNLFLGQQETWGVRLESAMIEAAAAAAAEEGRSQSHESSSNKASSSMVSRFESPASAFYATERYMMGLPDYQDCNRYSRSYQDSDAIIGRQSFSSPTSSSITSGEQRQELKLLHRASSFQDMAKSQFFTSNQLHQQQQLIDYKPGFQRSLSYKQLQMGAQQQQHQLVPFQGNQDHNLQVGVPYSQMGFGGGRHEKLSPGSSSSYGSAGGGSGAAGLSNKTRIRWTQALHEKFVECVNRLGGAEKATPKAILKLMDSEGLTIFHVKSHLQKYRIAKYMPESSEGKAETRSCINDVSQLDMKAGFQIREALQLQLDVQRRLHEQLEIQRNLQLRIEEQGKQLKMMFDQQQKMNNTNNSNHSLDSFNVTTLSHPQEDDHQETIYSTLQDAEVSIAPQQGSENANFPSKIS</sequence>
<evidence type="ECO:0000256" key="4">
    <source>
        <dbReference type="ARBA" id="ARBA00023054"/>
    </source>
</evidence>
<name>A0AAV0JAH3_9ROSI</name>
<dbReference type="PANTHER" id="PTHR31499:SF85">
    <property type="entry name" value="TRANSCRIPTION FACTOR MYB-RELATED FAMILY"/>
    <property type="match status" value="1"/>
</dbReference>
<dbReference type="InterPro" id="IPR006447">
    <property type="entry name" value="Myb_dom_plants"/>
</dbReference>
<dbReference type="GO" id="GO:0003677">
    <property type="term" value="F:DNA binding"/>
    <property type="evidence" value="ECO:0007669"/>
    <property type="project" value="InterPro"/>
</dbReference>
<dbReference type="InterPro" id="IPR025756">
    <property type="entry name" value="Myb_CC_LHEQLE"/>
</dbReference>
<feature type="region of interest" description="Disordered" evidence="7">
    <location>
        <begin position="209"/>
        <end position="235"/>
    </location>
</feature>
<comment type="similarity">
    <text evidence="2">Belongs to the MYB-CC family.</text>
</comment>
<feature type="region of interest" description="Disordered" evidence="7">
    <location>
        <begin position="370"/>
        <end position="396"/>
    </location>
</feature>
<accession>A0AAV0JAH3</accession>
<proteinExistence type="inferred from homology"/>
<dbReference type="InterPro" id="IPR001005">
    <property type="entry name" value="SANT/Myb"/>
</dbReference>
<feature type="domain" description="HTH myb-type" evidence="8">
    <location>
        <begin position="236"/>
        <end position="296"/>
    </location>
</feature>
<keyword evidence="5" id="KW-0804">Transcription</keyword>
<evidence type="ECO:0000256" key="1">
    <source>
        <dbReference type="ARBA" id="ARBA00004123"/>
    </source>
</evidence>
<evidence type="ECO:0000313" key="10">
    <source>
        <dbReference type="Proteomes" id="UP001154282"/>
    </source>
</evidence>
<reference evidence="9" key="1">
    <citation type="submission" date="2022-08" db="EMBL/GenBank/DDBJ databases">
        <authorList>
            <person name="Gutierrez-Valencia J."/>
        </authorList>
    </citation>
    <scope>NUCLEOTIDE SEQUENCE</scope>
</reference>
<feature type="compositionally biased region" description="Low complexity" evidence="7">
    <location>
        <begin position="56"/>
        <end position="67"/>
    </location>
</feature>
<protein>
    <recommendedName>
        <fullName evidence="8">HTH myb-type domain-containing protein</fullName>
    </recommendedName>
</protein>
<evidence type="ECO:0000256" key="3">
    <source>
        <dbReference type="ARBA" id="ARBA00023015"/>
    </source>
</evidence>
<keyword evidence="6" id="KW-0539">Nucleus</keyword>
<comment type="caution">
    <text evidence="9">The sequence shown here is derived from an EMBL/GenBank/DDBJ whole genome shotgun (WGS) entry which is preliminary data.</text>
</comment>
<dbReference type="Gene3D" id="1.10.10.60">
    <property type="entry name" value="Homeodomain-like"/>
    <property type="match status" value="1"/>
</dbReference>
<dbReference type="AlphaFoldDB" id="A0AAV0JAH3"/>
<evidence type="ECO:0000256" key="5">
    <source>
        <dbReference type="ARBA" id="ARBA00023163"/>
    </source>
</evidence>
<dbReference type="PROSITE" id="PS51294">
    <property type="entry name" value="HTH_MYB"/>
    <property type="match status" value="1"/>
</dbReference>
<dbReference type="NCBIfam" id="TIGR01557">
    <property type="entry name" value="myb_SHAQKYF"/>
    <property type="match status" value="1"/>
</dbReference>